<dbReference type="InterPro" id="IPR036291">
    <property type="entry name" value="NAD(P)-bd_dom_sf"/>
</dbReference>
<dbReference type="Pfam" id="PF01488">
    <property type="entry name" value="Shikimate_DH"/>
    <property type="match status" value="1"/>
</dbReference>
<feature type="domain" description="Quinate/shikimate 5-dehydrogenase/glutamyl-tRNA reductase" evidence="1">
    <location>
        <begin position="143"/>
        <end position="263"/>
    </location>
</feature>
<dbReference type="AlphaFoldDB" id="A0A938BSI6"/>
<proteinExistence type="predicted"/>
<evidence type="ECO:0000313" key="2">
    <source>
        <dbReference type="EMBL" id="MBM3330597.1"/>
    </source>
</evidence>
<dbReference type="EMBL" id="VGIR01000006">
    <property type="protein sequence ID" value="MBM3330597.1"/>
    <property type="molecule type" value="Genomic_DNA"/>
</dbReference>
<gene>
    <name evidence="2" type="ORF">FJY68_01940</name>
</gene>
<evidence type="ECO:0000259" key="1">
    <source>
        <dbReference type="Pfam" id="PF01488"/>
    </source>
</evidence>
<sequence length="344" mass="36393">MPVSFGFAVHPPTLRHIRKAVPALCLVPDGLVVSLISLQKPCLISRVRKVISVLGNEVQGFFVVCPLLPKQMLELETEFVIDRIVGAGRIAERLGAGILGLGGYTSIVGDKGHTVASRMRIAVTSGSAMTAWSAVEAIRRLAKQRGVAPGSSTLAVIGASGSIGSLCTKVLAPSVKKVIINARHQDRLERLRGDVARSCAAEVIVEMDAHKAVAAADLIITTTSAPDALFTAEELRPGSIVADVSVPKNISKARHSRDDVTVVDGGRVKLPGKPEFSVDIGLSRGVVYACMAETMALALEGRLENFSLGDNISPAKVEEIGQIGRKHGFEVWLGESAVEIEEEG</sequence>
<reference evidence="2" key="1">
    <citation type="submission" date="2019-03" db="EMBL/GenBank/DDBJ databases">
        <title>Lake Tanganyika Metagenome-Assembled Genomes (MAGs).</title>
        <authorList>
            <person name="Tran P."/>
        </authorList>
    </citation>
    <scope>NUCLEOTIDE SEQUENCE</scope>
    <source>
        <strain evidence="2">K_DeepCast_150m_m2_040</strain>
    </source>
</reference>
<evidence type="ECO:0000313" key="3">
    <source>
        <dbReference type="Proteomes" id="UP000779900"/>
    </source>
</evidence>
<dbReference type="SUPFAM" id="SSF51735">
    <property type="entry name" value="NAD(P)-binding Rossmann-fold domains"/>
    <property type="match status" value="1"/>
</dbReference>
<dbReference type="Gene3D" id="3.40.50.720">
    <property type="entry name" value="NAD(P)-binding Rossmann-like Domain"/>
    <property type="match status" value="1"/>
</dbReference>
<protein>
    <submittedName>
        <fullName evidence="2">Shikimate dehydrogenase</fullName>
    </submittedName>
</protein>
<comment type="caution">
    <text evidence="2">The sequence shown here is derived from an EMBL/GenBank/DDBJ whole genome shotgun (WGS) entry which is preliminary data.</text>
</comment>
<dbReference type="Proteomes" id="UP000779900">
    <property type="component" value="Unassembled WGS sequence"/>
</dbReference>
<accession>A0A938BSI6</accession>
<dbReference type="InterPro" id="IPR006151">
    <property type="entry name" value="Shikm_DH/Glu-tRNA_Rdtase"/>
</dbReference>
<organism evidence="2 3">
    <name type="scientific">candidate division WOR-3 bacterium</name>
    <dbReference type="NCBI Taxonomy" id="2052148"/>
    <lineage>
        <taxon>Bacteria</taxon>
        <taxon>Bacteria division WOR-3</taxon>
    </lineage>
</organism>
<name>A0A938BSI6_UNCW3</name>